<dbReference type="EMBL" id="PJZF01000001">
    <property type="protein sequence ID" value="PLR41512.1"/>
    <property type="molecule type" value="Genomic_DNA"/>
</dbReference>
<dbReference type="Proteomes" id="UP000234240">
    <property type="component" value="Unassembled WGS sequence"/>
</dbReference>
<dbReference type="RefSeq" id="WP_101814367.1">
    <property type="nucleotide sequence ID" value="NZ_PJZF01000001.1"/>
</dbReference>
<dbReference type="PANTHER" id="PTHR43674">
    <property type="entry name" value="NITRILASE C965.09-RELATED"/>
    <property type="match status" value="1"/>
</dbReference>
<evidence type="ECO:0000313" key="4">
    <source>
        <dbReference type="Proteomes" id="UP000234240"/>
    </source>
</evidence>
<dbReference type="InterPro" id="IPR050345">
    <property type="entry name" value="Aliph_Amidase/BUP"/>
</dbReference>
<dbReference type="AlphaFoldDB" id="A0A2N5EG41"/>
<organism evidence="3 4">
    <name type="scientific">Chimaeribacter californicus</name>
    <dbReference type="NCBI Taxonomy" id="2060067"/>
    <lineage>
        <taxon>Bacteria</taxon>
        <taxon>Pseudomonadati</taxon>
        <taxon>Pseudomonadota</taxon>
        <taxon>Gammaproteobacteria</taxon>
        <taxon>Enterobacterales</taxon>
        <taxon>Yersiniaceae</taxon>
        <taxon>Chimaeribacter</taxon>
    </lineage>
</organism>
<dbReference type="InterPro" id="IPR003010">
    <property type="entry name" value="C-N_Hydrolase"/>
</dbReference>
<dbReference type="CDD" id="cd07197">
    <property type="entry name" value="nitrilase"/>
    <property type="match status" value="1"/>
</dbReference>
<dbReference type="OrthoDB" id="9760188at2"/>
<dbReference type="GO" id="GO:0050126">
    <property type="term" value="F:N-carbamoylputrescine amidase activity"/>
    <property type="evidence" value="ECO:0007669"/>
    <property type="project" value="TreeGrafter"/>
</dbReference>
<dbReference type="InterPro" id="IPR036526">
    <property type="entry name" value="C-N_Hydrolase_sf"/>
</dbReference>
<dbReference type="Pfam" id="PF00795">
    <property type="entry name" value="CN_hydrolase"/>
    <property type="match status" value="1"/>
</dbReference>
<reference evidence="3 4" key="1">
    <citation type="submission" date="2017-12" db="EMBL/GenBank/DDBJ databases">
        <title>Characterization of six clinical isolates of Enterochimera gen. nov., a novel genus of the Yersiniaciae family and the three species Enterochimera arupensis sp. nov., Enterochimera coloradensis sp. nov, and Enterochimera californica sp. nov.</title>
        <authorList>
            <person name="Rossi A."/>
            <person name="Fisher M."/>
        </authorList>
    </citation>
    <scope>NUCLEOTIDE SEQUENCE [LARGE SCALE GENOMIC DNA]</scope>
    <source>
        <strain evidence="4">2015-Iso6</strain>
    </source>
</reference>
<proteinExistence type="predicted"/>
<accession>A0A2N5EG41</accession>
<sequence length="250" mass="26854">MSRIVIAAAQYCSVPCDIEKNVSLHREFIALAAEEQVNLLIFPELSITGYEIAHAPELALMLGDPRLEALRDDARQHKMTIVFGAPIITDEQGTCCIGAVTCEADGTLYAYTKQHLAGNEPDYFSQGEGGPLVNVQGYPVGLAICADVRVPSHPAQAALSGAQIYTASVLFSEEGYHDDTQSLETYARQHQMAVLMANHGGHTGGWQPAGKSAIWAENGHCIARAPSHGNALVVGTRHQNQWQGHVLSLG</sequence>
<dbReference type="Gene3D" id="3.60.110.10">
    <property type="entry name" value="Carbon-nitrogen hydrolase"/>
    <property type="match status" value="1"/>
</dbReference>
<comment type="caution">
    <text evidence="3">The sequence shown here is derived from an EMBL/GenBank/DDBJ whole genome shotgun (WGS) entry which is preliminary data.</text>
</comment>
<evidence type="ECO:0000256" key="1">
    <source>
        <dbReference type="ARBA" id="ARBA00022801"/>
    </source>
</evidence>
<gene>
    <name evidence="3" type="ORF">CYR55_01360</name>
</gene>
<dbReference type="GO" id="GO:0033388">
    <property type="term" value="P:putrescine biosynthetic process from arginine"/>
    <property type="evidence" value="ECO:0007669"/>
    <property type="project" value="TreeGrafter"/>
</dbReference>
<keyword evidence="4" id="KW-1185">Reference proteome</keyword>
<protein>
    <submittedName>
        <fullName evidence="3">Carbon-nitrogen hydrolase family protein</fullName>
    </submittedName>
</protein>
<name>A0A2N5EG41_9GAMM</name>
<dbReference type="PANTHER" id="PTHR43674:SF2">
    <property type="entry name" value="BETA-UREIDOPROPIONASE"/>
    <property type="match status" value="1"/>
</dbReference>
<feature type="domain" description="CN hydrolase" evidence="2">
    <location>
        <begin position="4"/>
        <end position="239"/>
    </location>
</feature>
<evidence type="ECO:0000259" key="2">
    <source>
        <dbReference type="PROSITE" id="PS50263"/>
    </source>
</evidence>
<dbReference type="SUPFAM" id="SSF56317">
    <property type="entry name" value="Carbon-nitrogen hydrolase"/>
    <property type="match status" value="1"/>
</dbReference>
<keyword evidence="1 3" id="KW-0378">Hydrolase</keyword>
<dbReference type="PROSITE" id="PS50263">
    <property type="entry name" value="CN_HYDROLASE"/>
    <property type="match status" value="1"/>
</dbReference>
<evidence type="ECO:0000313" key="3">
    <source>
        <dbReference type="EMBL" id="PLR41512.1"/>
    </source>
</evidence>